<dbReference type="KEGG" id="haz:A9404_01980"/>
<dbReference type="Proteomes" id="UP000078596">
    <property type="component" value="Chromosome"/>
</dbReference>
<proteinExistence type="predicted"/>
<gene>
    <name evidence="2" type="ORF">A9404_01980</name>
</gene>
<dbReference type="CDD" id="cd04301">
    <property type="entry name" value="NAT_SF"/>
    <property type="match status" value="1"/>
</dbReference>
<protein>
    <recommendedName>
        <fullName evidence="1">N-acetyltransferase domain-containing protein</fullName>
    </recommendedName>
</protein>
<dbReference type="InterPro" id="IPR016181">
    <property type="entry name" value="Acyl_CoA_acyltransferase"/>
</dbReference>
<dbReference type="STRING" id="1860122.A9404_01980"/>
<dbReference type="SUPFAM" id="SSF55729">
    <property type="entry name" value="Acyl-CoA N-acyltransferases (Nat)"/>
    <property type="match status" value="1"/>
</dbReference>
<dbReference type="PROSITE" id="PS51186">
    <property type="entry name" value="GNAT"/>
    <property type="match status" value="1"/>
</dbReference>
<keyword evidence="3" id="KW-1185">Reference proteome</keyword>
<name>A0A191ZEM4_9GAMM</name>
<reference evidence="2 3" key="1">
    <citation type="submission" date="2016-06" db="EMBL/GenBank/DDBJ databases">
        <title>Insight into the functional genes involving in sulfur oxidation in Pearl River water.</title>
        <authorList>
            <person name="Luo J."/>
            <person name="Tan X."/>
            <person name="Lin W."/>
        </authorList>
    </citation>
    <scope>NUCLEOTIDE SEQUENCE [LARGE SCALE GENOMIC DNA]</scope>
    <source>
        <strain evidence="2 3">LS2</strain>
    </source>
</reference>
<accession>A0A191ZEM4</accession>
<dbReference type="GO" id="GO:0016747">
    <property type="term" value="F:acyltransferase activity, transferring groups other than amino-acyl groups"/>
    <property type="evidence" value="ECO:0007669"/>
    <property type="project" value="InterPro"/>
</dbReference>
<dbReference type="OrthoDB" id="273614at2"/>
<organism evidence="2 3">
    <name type="scientific">Halothiobacillus diazotrophicus</name>
    <dbReference type="NCBI Taxonomy" id="1860122"/>
    <lineage>
        <taxon>Bacteria</taxon>
        <taxon>Pseudomonadati</taxon>
        <taxon>Pseudomonadota</taxon>
        <taxon>Gammaproteobacteria</taxon>
        <taxon>Chromatiales</taxon>
        <taxon>Halothiobacillaceae</taxon>
        <taxon>Halothiobacillus</taxon>
    </lineage>
</organism>
<dbReference type="Pfam" id="PF00583">
    <property type="entry name" value="Acetyltransf_1"/>
    <property type="match status" value="1"/>
</dbReference>
<dbReference type="Gene3D" id="3.40.630.30">
    <property type="match status" value="1"/>
</dbReference>
<evidence type="ECO:0000313" key="3">
    <source>
        <dbReference type="Proteomes" id="UP000078596"/>
    </source>
</evidence>
<feature type="domain" description="N-acetyltransferase" evidence="1">
    <location>
        <begin position="4"/>
        <end position="137"/>
    </location>
</feature>
<dbReference type="InterPro" id="IPR000182">
    <property type="entry name" value="GNAT_dom"/>
</dbReference>
<dbReference type="EMBL" id="CP016027">
    <property type="protein sequence ID" value="ANJ66310.1"/>
    <property type="molecule type" value="Genomic_DNA"/>
</dbReference>
<evidence type="ECO:0000313" key="2">
    <source>
        <dbReference type="EMBL" id="ANJ66310.1"/>
    </source>
</evidence>
<dbReference type="AlphaFoldDB" id="A0A191ZEM4"/>
<sequence>MTDITIKTDKNIAADEVANLLASVGWGKESDYDAATIERSMAAYPIIAYCRNADGLLIGYVSAFTDGAFSTFIGELIVRPDFQRRGIGSALLAHVVDQCRGVPVYATPFQDTEEFFLERGFRIPKRLMSVVSMRNSA</sequence>
<dbReference type="RefSeq" id="WP_066098188.1">
    <property type="nucleotide sequence ID" value="NZ_CP016027.1"/>
</dbReference>
<evidence type="ECO:0000259" key="1">
    <source>
        <dbReference type="PROSITE" id="PS51186"/>
    </source>
</evidence>